<dbReference type="AlphaFoldDB" id="A0A699KI45"/>
<comment type="caution">
    <text evidence="1">The sequence shown here is derived from an EMBL/GenBank/DDBJ whole genome shotgun (WGS) entry which is preliminary data.</text>
</comment>
<gene>
    <name evidence="1" type="ORF">Tci_666352</name>
</gene>
<accession>A0A699KI45</accession>
<reference evidence="1" key="1">
    <citation type="journal article" date="2019" name="Sci. Rep.">
        <title>Draft genome of Tanacetum cinerariifolium, the natural source of mosquito coil.</title>
        <authorList>
            <person name="Yamashiro T."/>
            <person name="Shiraishi A."/>
            <person name="Satake H."/>
            <person name="Nakayama K."/>
        </authorList>
    </citation>
    <scope>NUCLEOTIDE SEQUENCE</scope>
</reference>
<protein>
    <submittedName>
        <fullName evidence="1">Protein PFC0760c-like</fullName>
    </submittedName>
</protein>
<feature type="non-terminal residue" evidence="1">
    <location>
        <position position="128"/>
    </location>
</feature>
<organism evidence="1">
    <name type="scientific">Tanacetum cinerariifolium</name>
    <name type="common">Dalmatian daisy</name>
    <name type="synonym">Chrysanthemum cinerariifolium</name>
    <dbReference type="NCBI Taxonomy" id="118510"/>
    <lineage>
        <taxon>Eukaryota</taxon>
        <taxon>Viridiplantae</taxon>
        <taxon>Streptophyta</taxon>
        <taxon>Embryophyta</taxon>
        <taxon>Tracheophyta</taxon>
        <taxon>Spermatophyta</taxon>
        <taxon>Magnoliopsida</taxon>
        <taxon>eudicotyledons</taxon>
        <taxon>Gunneridae</taxon>
        <taxon>Pentapetalae</taxon>
        <taxon>asterids</taxon>
        <taxon>campanulids</taxon>
        <taxon>Asterales</taxon>
        <taxon>Asteraceae</taxon>
        <taxon>Asteroideae</taxon>
        <taxon>Anthemideae</taxon>
        <taxon>Anthemidinae</taxon>
        <taxon>Tanacetum</taxon>
    </lineage>
</organism>
<dbReference type="EMBL" id="BKCJ010519089">
    <property type="protein sequence ID" value="GFA94380.1"/>
    <property type="molecule type" value="Genomic_DNA"/>
</dbReference>
<name>A0A699KI45_TANCI</name>
<sequence length="128" mass="14528">MVKKVRFAEPLTSLSNIKQVDSSTTSDSNTHVLFPTGLKCSTSNYGSKPTCNKKNDRVSRTPSRNIKNKVEAQPRKVNKKNKVVEPIRDVDVKHSLVVQIVLWYMDSGCSKHMTENRSQLMNFVSKFL</sequence>
<evidence type="ECO:0000313" key="1">
    <source>
        <dbReference type="EMBL" id="GFA94380.1"/>
    </source>
</evidence>
<proteinExistence type="predicted"/>